<protein>
    <submittedName>
        <fullName evidence="6">Iron (Metal) dependent repressor, DtxR family</fullName>
    </submittedName>
</protein>
<sequence length="121" mass="14106">MQEIRETYIERIYELKNKKGYVKTVDLAKELDVKPSSVTEMLQKLADEGYVIYEKYRKIDLTEKGLNLARALERRHKAIKKLLMYIGVSEEIADKDACVIEHVLSKESVDKIIEFADKIKV</sequence>
<dbReference type="InterPro" id="IPR036421">
    <property type="entry name" value="Fe_dep_repressor_sf"/>
</dbReference>
<dbReference type="GO" id="GO:0003700">
    <property type="term" value="F:DNA-binding transcription factor activity"/>
    <property type="evidence" value="ECO:0007669"/>
    <property type="project" value="InterPro"/>
</dbReference>
<dbReference type="GO" id="GO:0003677">
    <property type="term" value="F:DNA binding"/>
    <property type="evidence" value="ECO:0007669"/>
    <property type="project" value="UniProtKB-KW"/>
</dbReference>
<evidence type="ECO:0000256" key="1">
    <source>
        <dbReference type="ARBA" id="ARBA00007871"/>
    </source>
</evidence>
<dbReference type="Gene3D" id="1.10.10.10">
    <property type="entry name" value="Winged helix-like DNA-binding domain superfamily/Winged helix DNA-binding domain"/>
    <property type="match status" value="1"/>
</dbReference>
<dbReference type="EMBL" id="CP001941">
    <property type="protein sequence ID" value="ADD08914.1"/>
    <property type="molecule type" value="Genomic_DNA"/>
</dbReference>
<feature type="domain" description="HTH dtxR-type" evidence="5">
    <location>
        <begin position="1"/>
        <end position="62"/>
    </location>
</feature>
<evidence type="ECO:0000313" key="6">
    <source>
        <dbReference type="EMBL" id="ADD08914.1"/>
    </source>
</evidence>
<dbReference type="PANTHER" id="PTHR33238:SF7">
    <property type="entry name" value="IRON-DEPENDENT TRANSCRIPTIONAL REGULATOR"/>
    <property type="match status" value="1"/>
</dbReference>
<proteinExistence type="inferred from homology"/>
<evidence type="ECO:0000256" key="2">
    <source>
        <dbReference type="ARBA" id="ARBA00023015"/>
    </source>
</evidence>
<evidence type="ECO:0000256" key="4">
    <source>
        <dbReference type="ARBA" id="ARBA00023163"/>
    </source>
</evidence>
<keyword evidence="2" id="KW-0805">Transcription regulation</keyword>
<reference evidence="6" key="1">
    <citation type="submission" date="2010-02" db="EMBL/GenBank/DDBJ databases">
        <title>Complete sequence of Aciduliprofundum boonei T469.</title>
        <authorList>
            <consortium name="US DOE Joint Genome Institute"/>
            <person name="Lucas S."/>
            <person name="Copeland A."/>
            <person name="Lapidus A."/>
            <person name="Cheng J.-F."/>
            <person name="Bruce D."/>
            <person name="Goodwin L."/>
            <person name="Pitluck S."/>
            <person name="Saunders E."/>
            <person name="Detter J.C."/>
            <person name="Han C."/>
            <person name="Tapia R."/>
            <person name="Land M."/>
            <person name="Hauser L."/>
            <person name="Kyrpides N."/>
            <person name="Mikhailova N."/>
            <person name="Flores G."/>
            <person name="Reysenbach A.-L."/>
            <person name="Woyke T."/>
        </authorList>
    </citation>
    <scope>NUCLEOTIDE SEQUENCE</scope>
    <source>
        <strain evidence="6">T469</strain>
    </source>
</reference>
<gene>
    <name evidence="6" type="ordered locus">Aboo_1105</name>
</gene>
<accession>D3T9Y5</accession>
<dbReference type="InterPro" id="IPR036388">
    <property type="entry name" value="WH-like_DNA-bd_sf"/>
</dbReference>
<dbReference type="PANTHER" id="PTHR33238">
    <property type="entry name" value="IRON (METAL) DEPENDENT REPRESSOR, DTXR FAMILY"/>
    <property type="match status" value="1"/>
</dbReference>
<keyword evidence="3" id="KW-0238">DNA-binding</keyword>
<comment type="similarity">
    <text evidence="1">Belongs to the DtxR/MntR family.</text>
</comment>
<dbReference type="Pfam" id="PF02742">
    <property type="entry name" value="Fe_dep_repr_C"/>
    <property type="match status" value="1"/>
</dbReference>
<dbReference type="InterPro" id="IPR001367">
    <property type="entry name" value="Fe_dep_repressor"/>
</dbReference>
<dbReference type="PROSITE" id="PS50944">
    <property type="entry name" value="HTH_DTXR"/>
    <property type="match status" value="1"/>
</dbReference>
<dbReference type="InterPro" id="IPR050536">
    <property type="entry name" value="DtxR_MntR_Metal-Reg"/>
</dbReference>
<dbReference type="Proteomes" id="UP000001400">
    <property type="component" value="Chromosome"/>
</dbReference>
<dbReference type="SMART" id="SM00529">
    <property type="entry name" value="HTH_DTXR"/>
    <property type="match status" value="1"/>
</dbReference>
<evidence type="ECO:0000256" key="3">
    <source>
        <dbReference type="ARBA" id="ARBA00023125"/>
    </source>
</evidence>
<dbReference type="InterPro" id="IPR022687">
    <property type="entry name" value="HTH_DTXR"/>
</dbReference>
<name>D3T9Y5_ACIB4</name>
<dbReference type="Pfam" id="PF01325">
    <property type="entry name" value="Fe_dep_repress"/>
    <property type="match status" value="1"/>
</dbReference>
<dbReference type="InterPro" id="IPR036390">
    <property type="entry name" value="WH_DNA-bd_sf"/>
</dbReference>
<keyword evidence="4" id="KW-0804">Transcription</keyword>
<dbReference type="KEGG" id="abi:Aboo_1105"/>
<dbReference type="GO" id="GO:0046983">
    <property type="term" value="F:protein dimerization activity"/>
    <property type="evidence" value="ECO:0007669"/>
    <property type="project" value="InterPro"/>
</dbReference>
<dbReference type="Gene3D" id="1.10.60.10">
    <property type="entry name" value="Iron dependent repressor, metal binding and dimerisation domain"/>
    <property type="match status" value="1"/>
</dbReference>
<dbReference type="RefSeq" id="WP_012997334.1">
    <property type="nucleotide sequence ID" value="NC_013926.1"/>
</dbReference>
<evidence type="ECO:0000313" key="7">
    <source>
        <dbReference type="Proteomes" id="UP000001400"/>
    </source>
</evidence>
<dbReference type="SUPFAM" id="SSF46785">
    <property type="entry name" value="Winged helix' DNA-binding domain"/>
    <property type="match status" value="1"/>
</dbReference>
<dbReference type="HOGENOM" id="CLU_069532_3_0_2"/>
<dbReference type="AlphaFoldDB" id="D3T9Y5"/>
<evidence type="ECO:0000259" key="5">
    <source>
        <dbReference type="PROSITE" id="PS50944"/>
    </source>
</evidence>
<organism evidence="6 7">
    <name type="scientific">Aciduliprofundum boonei (strain DSM 19572 / T469)</name>
    <dbReference type="NCBI Taxonomy" id="439481"/>
    <lineage>
        <taxon>Archaea</taxon>
        <taxon>Methanobacteriati</taxon>
        <taxon>Thermoplasmatota</taxon>
        <taxon>DHVE2 group</taxon>
        <taxon>Candidatus Aciduliprofundum</taxon>
    </lineage>
</organism>
<dbReference type="GeneID" id="8828065"/>
<dbReference type="GO" id="GO:0046914">
    <property type="term" value="F:transition metal ion binding"/>
    <property type="evidence" value="ECO:0007669"/>
    <property type="project" value="InterPro"/>
</dbReference>
<dbReference type="SUPFAM" id="SSF47979">
    <property type="entry name" value="Iron-dependent repressor protein, dimerization domain"/>
    <property type="match status" value="1"/>
</dbReference>
<keyword evidence="7" id="KW-1185">Reference proteome</keyword>
<dbReference type="InterPro" id="IPR022689">
    <property type="entry name" value="Iron_dep_repressor"/>
</dbReference>
<dbReference type="FunFam" id="1.10.10.10:FF:000189">
    <property type="entry name" value="HTH-type transcriptional regulator MntR"/>
    <property type="match status" value="1"/>
</dbReference>